<keyword evidence="6 7" id="KW-0472">Membrane</keyword>
<dbReference type="eggNOG" id="COG4664">
    <property type="taxonomic scope" value="Bacteria"/>
</dbReference>
<protein>
    <recommendedName>
        <fullName evidence="7">TRAP transporter large permease protein</fullName>
    </recommendedName>
</protein>
<feature type="transmembrane region" description="Helical" evidence="7">
    <location>
        <begin position="176"/>
        <end position="196"/>
    </location>
</feature>
<feature type="domain" description="TRAP C4-dicarboxylate transport system permease DctM subunit" evidence="8">
    <location>
        <begin position="13"/>
        <end position="428"/>
    </location>
</feature>
<accession>A4WST2</accession>
<keyword evidence="3 7" id="KW-0997">Cell inner membrane</keyword>
<organism evidence="9">
    <name type="scientific">Cereibacter sphaeroides (strain ATCC 17025 / ATH 2.4.3)</name>
    <name type="common">Rhodobacter sphaeroides</name>
    <dbReference type="NCBI Taxonomy" id="349102"/>
    <lineage>
        <taxon>Bacteria</taxon>
        <taxon>Pseudomonadati</taxon>
        <taxon>Pseudomonadota</taxon>
        <taxon>Alphaproteobacteria</taxon>
        <taxon>Rhodobacterales</taxon>
        <taxon>Paracoccaceae</taxon>
        <taxon>Cereibacter</taxon>
    </lineage>
</organism>
<evidence type="ECO:0000259" key="8">
    <source>
        <dbReference type="Pfam" id="PF06808"/>
    </source>
</evidence>
<dbReference type="KEGG" id="rsq:Rsph17025_1552"/>
<dbReference type="GO" id="GO:0005886">
    <property type="term" value="C:plasma membrane"/>
    <property type="evidence" value="ECO:0007669"/>
    <property type="project" value="UniProtKB-SubCell"/>
</dbReference>
<dbReference type="NCBIfam" id="TIGR00786">
    <property type="entry name" value="dctM"/>
    <property type="match status" value="1"/>
</dbReference>
<dbReference type="STRING" id="349102.Rsph17025_1552"/>
<dbReference type="PANTHER" id="PTHR33362">
    <property type="entry name" value="SIALIC ACID TRAP TRANSPORTER PERMEASE PROTEIN SIAT-RELATED"/>
    <property type="match status" value="1"/>
</dbReference>
<comment type="function">
    <text evidence="7">Part of the tripartite ATP-independent periplasmic (TRAP) transport system.</text>
</comment>
<dbReference type="InterPro" id="IPR010656">
    <property type="entry name" value="DctM"/>
</dbReference>
<dbReference type="InterPro" id="IPR004681">
    <property type="entry name" value="TRAP_DctM"/>
</dbReference>
<evidence type="ECO:0000256" key="2">
    <source>
        <dbReference type="ARBA" id="ARBA00022475"/>
    </source>
</evidence>
<feature type="transmembrane region" description="Helical" evidence="7">
    <location>
        <begin position="98"/>
        <end position="128"/>
    </location>
</feature>
<evidence type="ECO:0000313" key="9">
    <source>
        <dbReference type="EMBL" id="ABP70446.1"/>
    </source>
</evidence>
<feature type="transmembrane region" description="Helical" evidence="7">
    <location>
        <begin position="366"/>
        <end position="390"/>
    </location>
</feature>
<evidence type="ECO:0000256" key="1">
    <source>
        <dbReference type="ARBA" id="ARBA00004429"/>
    </source>
</evidence>
<dbReference type="AlphaFoldDB" id="A4WST2"/>
<feature type="transmembrane region" description="Helical" evidence="7">
    <location>
        <begin position="326"/>
        <end position="354"/>
    </location>
</feature>
<feature type="transmembrane region" description="Helical" evidence="7">
    <location>
        <begin position="283"/>
        <end position="306"/>
    </location>
</feature>
<name>A4WST2_CERS5</name>
<reference evidence="9" key="1">
    <citation type="submission" date="2007-04" db="EMBL/GenBank/DDBJ databases">
        <title>Complete sequence of chromosome of Rhodobacter sphaeroides ATCC 17025.</title>
        <authorList>
            <consortium name="US DOE Joint Genome Institute"/>
            <person name="Copeland A."/>
            <person name="Lucas S."/>
            <person name="Lapidus A."/>
            <person name="Barry K."/>
            <person name="Detter J.C."/>
            <person name="Glavina del Rio T."/>
            <person name="Hammon N."/>
            <person name="Israni S."/>
            <person name="Dalin E."/>
            <person name="Tice H."/>
            <person name="Pitluck S."/>
            <person name="Chertkov O."/>
            <person name="Brettin T."/>
            <person name="Bruce D."/>
            <person name="Han C."/>
            <person name="Schmutz J."/>
            <person name="Larimer F."/>
            <person name="Land M."/>
            <person name="Hauser L."/>
            <person name="Kyrpides N."/>
            <person name="Kim E."/>
            <person name="Richardson P."/>
            <person name="Mackenzie C."/>
            <person name="Choudhary M."/>
            <person name="Donohue T.J."/>
            <person name="Kaplan S."/>
        </authorList>
    </citation>
    <scope>NUCLEOTIDE SEQUENCE [LARGE SCALE GENOMIC DNA]</scope>
    <source>
        <strain evidence="9">ATCC 17025</strain>
    </source>
</reference>
<proteinExistence type="inferred from homology"/>
<feature type="transmembrane region" description="Helical" evidence="7">
    <location>
        <begin position="140"/>
        <end position="164"/>
    </location>
</feature>
<dbReference type="EMBL" id="CP000661">
    <property type="protein sequence ID" value="ABP70446.1"/>
    <property type="molecule type" value="Genomic_DNA"/>
</dbReference>
<sequence>MGDPIPSALMFPALFLLIFLGLPVAFSLIVVSFGFGYLFFGPTIASQAFRFLDSITTNYTLAAIPMFIFMGAMLERSGVAERLYEVMSLLFRRVRGGLALATVAMCALFAAGTGIVGAVEALVGLMAIPAMMRAGYDKGLIAGTICAGGSLGTIIPPSIVVVIYANSANLSIGKVMAGIILPGALMVMLFLGYIYLRARLRPESAPPRRVTGQEPGGLALLRMTLAALIPPILLVVSTIGAILAGIASPTEAAGIGALGTVLLALAYRTFTWRRFYEALRQTVGINCMVLLIVAGGTMFTSIFRVLGGQQLITGIVQSSDMSPALVTAFLLLLIFILGALLDWVSVVLITIPIFLPILTQFGIDPLWFGVMAIVVIQTSYLTPPMAPAIFYLRSIAPPEMGYAHMYRGVLPFILCQLVVLAIVAALPGTATWLPDRIVGF</sequence>
<keyword evidence="4 7" id="KW-0812">Transmembrane</keyword>
<evidence type="ECO:0000256" key="6">
    <source>
        <dbReference type="ARBA" id="ARBA00023136"/>
    </source>
</evidence>
<dbReference type="GO" id="GO:0022857">
    <property type="term" value="F:transmembrane transporter activity"/>
    <property type="evidence" value="ECO:0007669"/>
    <property type="project" value="UniProtKB-UniRule"/>
</dbReference>
<feature type="transmembrane region" description="Helical" evidence="7">
    <location>
        <begin position="12"/>
        <end position="39"/>
    </location>
</feature>
<dbReference type="Pfam" id="PF06808">
    <property type="entry name" value="DctM"/>
    <property type="match status" value="1"/>
</dbReference>
<comment type="subunit">
    <text evidence="7">The complex comprises the extracytoplasmic solute receptor protein and the two transmembrane proteins.</text>
</comment>
<keyword evidence="5 7" id="KW-1133">Transmembrane helix</keyword>
<evidence type="ECO:0000256" key="4">
    <source>
        <dbReference type="ARBA" id="ARBA00022692"/>
    </source>
</evidence>
<comment type="subcellular location">
    <subcellularLocation>
        <location evidence="1 7">Cell inner membrane</location>
        <topology evidence="1 7">Multi-pass membrane protein</topology>
    </subcellularLocation>
</comment>
<evidence type="ECO:0000256" key="7">
    <source>
        <dbReference type="RuleBase" id="RU369079"/>
    </source>
</evidence>
<comment type="similarity">
    <text evidence="7">Belongs to the TRAP transporter large permease family.</text>
</comment>
<gene>
    <name evidence="9" type="ordered locus">Rsph17025_1552</name>
</gene>
<keyword evidence="2" id="KW-1003">Cell membrane</keyword>
<dbReference type="PIRSF" id="PIRSF006066">
    <property type="entry name" value="HI0050"/>
    <property type="match status" value="1"/>
</dbReference>
<feature type="transmembrane region" description="Helical" evidence="7">
    <location>
        <begin position="217"/>
        <end position="246"/>
    </location>
</feature>
<feature type="transmembrane region" description="Helical" evidence="7">
    <location>
        <begin position="410"/>
        <end position="433"/>
    </location>
</feature>
<keyword evidence="7" id="KW-0813">Transport</keyword>
<feature type="transmembrane region" description="Helical" evidence="7">
    <location>
        <begin position="51"/>
        <end position="74"/>
    </location>
</feature>
<evidence type="ECO:0000256" key="3">
    <source>
        <dbReference type="ARBA" id="ARBA00022519"/>
    </source>
</evidence>
<dbReference type="BioCyc" id="RSPH349102:G1G8M-1599-MONOMER"/>
<dbReference type="HOGENOM" id="CLU_019824_4_0_5"/>
<evidence type="ECO:0000256" key="5">
    <source>
        <dbReference type="ARBA" id="ARBA00022989"/>
    </source>
</evidence>
<dbReference type="PANTHER" id="PTHR33362:SF7">
    <property type="entry name" value="SLL1103 PROTEIN"/>
    <property type="match status" value="1"/>
</dbReference>
<feature type="transmembrane region" description="Helical" evidence="7">
    <location>
        <begin position="252"/>
        <end position="271"/>
    </location>
</feature>